<dbReference type="GO" id="GO:0072583">
    <property type="term" value="P:clathrin-dependent endocytosis"/>
    <property type="evidence" value="ECO:0007669"/>
    <property type="project" value="InterPro"/>
</dbReference>
<protein>
    <recommendedName>
        <fullName evidence="4">ENTH domain-containing protein</fullName>
    </recommendedName>
</protein>
<feature type="compositionally biased region" description="Basic and acidic residues" evidence="3">
    <location>
        <begin position="321"/>
        <end position="332"/>
    </location>
</feature>
<dbReference type="GO" id="GO:0032050">
    <property type="term" value="F:clathrin heavy chain binding"/>
    <property type="evidence" value="ECO:0007669"/>
    <property type="project" value="TreeGrafter"/>
</dbReference>
<dbReference type="GeneID" id="20678141"/>
<keyword evidence="6" id="KW-1185">Reference proteome</keyword>
<evidence type="ECO:0000256" key="1">
    <source>
        <dbReference type="ARBA" id="ARBA00004496"/>
    </source>
</evidence>
<feature type="compositionally biased region" description="Low complexity" evidence="3">
    <location>
        <begin position="534"/>
        <end position="550"/>
    </location>
</feature>
<dbReference type="PANTHER" id="PTHR22951">
    <property type="entry name" value="CLATHRIN ASSEMBLY PROTEIN"/>
    <property type="match status" value="1"/>
</dbReference>
<comment type="subcellular location">
    <subcellularLocation>
        <location evidence="1">Cytoplasm</location>
    </subcellularLocation>
</comment>
<dbReference type="RefSeq" id="XP_009548776.1">
    <property type="nucleotide sequence ID" value="XM_009550481.1"/>
</dbReference>
<evidence type="ECO:0000259" key="4">
    <source>
        <dbReference type="PROSITE" id="PS50942"/>
    </source>
</evidence>
<feature type="region of interest" description="Disordered" evidence="3">
    <location>
        <begin position="1"/>
        <end position="24"/>
    </location>
</feature>
<dbReference type="SUPFAM" id="SSF48464">
    <property type="entry name" value="ENTH/VHS domain"/>
    <property type="match status" value="1"/>
</dbReference>
<feature type="region of interest" description="Disordered" evidence="3">
    <location>
        <begin position="951"/>
        <end position="970"/>
    </location>
</feature>
<dbReference type="GO" id="GO:0048268">
    <property type="term" value="P:clathrin coat assembly"/>
    <property type="evidence" value="ECO:0007669"/>
    <property type="project" value="InterPro"/>
</dbReference>
<sequence length="970" mass="101635">MSSFDKVVKNACKPKPNPPKQKACSSSLGARYLDPIVAATWSDDGAVHDVCKALSPRFREPNAIIVFKALLVLHTMIRNGATDNILSYLSSSDVLRLKNVSGGQWEGYMAPENLQNYANYLNARIRAYRDLKHDAIHVQSENNRDARLSMSLEEDARQRSKSEPPAPKAPTRSKTISGRKLRIMTVEKGLLRETKVVQKMIDTLVECRFYLDNLEDELTVTALRLLVKDLLILFQAGNEGVINVLEHYFEMSHVDAEQALAIYRHFCKQTEYVVEYLGVAKKLQNILNVPIPNLKHAPVSLVGALEEYLNDPNFEQNRIEYKTNKEAADRNTKNRTIAPTSAAKSPSPKPSTSQAPVASTSSEPPKTESSQAMADFFSAIEEEQQTMFNPQTGSPTSTYFQQAAHNPFVQRQMTGFPSQPFVQPQMQTQPTGFIQPQMTAMPSFQLPQQPFSPFLQPQATGFLQPQTTGSNPFRQSALIPQATAASPFAQSNFGQPQVQFNGSNNPFPMQGQLQSPPVSNFASAPPTQQHFDTNSSSSNSFQPQPSSMSPWAAPQQMSAPTNNSVPTRPASTPITSLAFGNKPASPPPQPVKTHQTGSRNPFGVPAQPAPPVPKVPTLMELAMGINNNTQSQQQVQPQQTGFNGFSAFGGSSTLGASSPSSQQGSGMSNIASSFSMNGGGYAGSKPEENQSFGLGLSNFGALNLGSSTSPPTLPSQNTSTTSSGFSDSIFSSLSSQPTGATSNVTGATTPSITFSPPLKPQTTGFSGIKAFKPTSSFGASLLESLPPIPQSAPSTPGSQSSPTLNSAMSSPGTTSTGMPSLSGQPTGATSFSAFGAGAGTGSTVGVGLRPQMTGAGGANPFRATMFATGAGTGGGGAFGGMSGSSSTPAFGGAGAGSGMGASLFTQNTGMPGAAGGMGASLFGVNGANAGGAFGPGNGTRAFGSNFALGGGVAGQDSSKKPQHNATASLI</sequence>
<dbReference type="InterPro" id="IPR014712">
    <property type="entry name" value="ANTH_dom_sf"/>
</dbReference>
<dbReference type="InterPro" id="IPR008942">
    <property type="entry name" value="ENTH_VHS"/>
</dbReference>
<dbReference type="Proteomes" id="UP000030671">
    <property type="component" value="Unassembled WGS sequence"/>
</dbReference>
<feature type="compositionally biased region" description="Low complexity" evidence="3">
    <location>
        <begin position="806"/>
        <end position="834"/>
    </location>
</feature>
<feature type="compositionally biased region" description="Polar residues" evidence="3">
    <location>
        <begin position="555"/>
        <end position="575"/>
    </location>
</feature>
<proteinExistence type="predicted"/>
<dbReference type="GO" id="GO:0000149">
    <property type="term" value="F:SNARE binding"/>
    <property type="evidence" value="ECO:0007669"/>
    <property type="project" value="TreeGrafter"/>
</dbReference>
<feature type="compositionally biased region" description="Polar residues" evidence="3">
    <location>
        <begin position="791"/>
        <end position="805"/>
    </location>
</feature>
<evidence type="ECO:0000256" key="3">
    <source>
        <dbReference type="SAM" id="MobiDB-lite"/>
    </source>
</evidence>
<reference evidence="5 6" key="1">
    <citation type="journal article" date="2012" name="New Phytol.">
        <title>Insight into trade-off between wood decay and parasitism from the genome of a fungal forest pathogen.</title>
        <authorList>
            <person name="Olson A."/>
            <person name="Aerts A."/>
            <person name="Asiegbu F."/>
            <person name="Belbahri L."/>
            <person name="Bouzid O."/>
            <person name="Broberg A."/>
            <person name="Canback B."/>
            <person name="Coutinho P.M."/>
            <person name="Cullen D."/>
            <person name="Dalman K."/>
            <person name="Deflorio G."/>
            <person name="van Diepen L.T."/>
            <person name="Dunand C."/>
            <person name="Duplessis S."/>
            <person name="Durling M."/>
            <person name="Gonthier P."/>
            <person name="Grimwood J."/>
            <person name="Fossdal C.G."/>
            <person name="Hansson D."/>
            <person name="Henrissat B."/>
            <person name="Hietala A."/>
            <person name="Himmelstrand K."/>
            <person name="Hoffmeister D."/>
            <person name="Hogberg N."/>
            <person name="James T.Y."/>
            <person name="Karlsson M."/>
            <person name="Kohler A."/>
            <person name="Kues U."/>
            <person name="Lee Y.H."/>
            <person name="Lin Y.C."/>
            <person name="Lind M."/>
            <person name="Lindquist E."/>
            <person name="Lombard V."/>
            <person name="Lucas S."/>
            <person name="Lunden K."/>
            <person name="Morin E."/>
            <person name="Murat C."/>
            <person name="Park J."/>
            <person name="Raffaello T."/>
            <person name="Rouze P."/>
            <person name="Salamov A."/>
            <person name="Schmutz J."/>
            <person name="Solheim H."/>
            <person name="Stahlberg J."/>
            <person name="Velez H."/>
            <person name="de Vries R.P."/>
            <person name="Wiebenga A."/>
            <person name="Woodward S."/>
            <person name="Yakovlev I."/>
            <person name="Garbelotto M."/>
            <person name="Martin F."/>
            <person name="Grigoriev I.V."/>
            <person name="Stenlid J."/>
        </authorList>
    </citation>
    <scope>NUCLEOTIDE SEQUENCE [LARGE SCALE GENOMIC DNA]</scope>
    <source>
        <strain evidence="5 6">TC 32-1</strain>
    </source>
</reference>
<evidence type="ECO:0000313" key="5">
    <source>
        <dbReference type="EMBL" id="ETW78787.1"/>
    </source>
</evidence>
<accession>W4JZ26</accession>
<feature type="compositionally biased region" description="Polar residues" evidence="3">
    <location>
        <begin position="736"/>
        <end position="760"/>
    </location>
</feature>
<organism evidence="5 6">
    <name type="scientific">Heterobasidion irregulare (strain TC 32-1)</name>
    <dbReference type="NCBI Taxonomy" id="747525"/>
    <lineage>
        <taxon>Eukaryota</taxon>
        <taxon>Fungi</taxon>
        <taxon>Dikarya</taxon>
        <taxon>Basidiomycota</taxon>
        <taxon>Agaricomycotina</taxon>
        <taxon>Agaricomycetes</taxon>
        <taxon>Russulales</taxon>
        <taxon>Bondarzewiaceae</taxon>
        <taxon>Heterobasidion</taxon>
        <taxon>Heterobasidion annosum species complex</taxon>
    </lineage>
</organism>
<feature type="compositionally biased region" description="Low complexity" evidence="3">
    <location>
        <begin position="338"/>
        <end position="370"/>
    </location>
</feature>
<feature type="compositionally biased region" description="Low complexity" evidence="3">
    <location>
        <begin position="706"/>
        <end position="735"/>
    </location>
</feature>
<dbReference type="Pfam" id="PF07651">
    <property type="entry name" value="ANTH"/>
    <property type="match status" value="1"/>
</dbReference>
<dbReference type="Gene3D" id="1.20.58.150">
    <property type="entry name" value="ANTH domain"/>
    <property type="match status" value="1"/>
</dbReference>
<feature type="compositionally biased region" description="Polar residues" evidence="3">
    <location>
        <begin position="492"/>
        <end position="533"/>
    </location>
</feature>
<dbReference type="PROSITE" id="PS50942">
    <property type="entry name" value="ENTH"/>
    <property type="match status" value="1"/>
</dbReference>
<name>W4JZ26_HETIT</name>
<feature type="compositionally biased region" description="Low complexity" evidence="3">
    <location>
        <begin position="9"/>
        <end position="24"/>
    </location>
</feature>
<feature type="region of interest" description="Disordered" evidence="3">
    <location>
        <begin position="492"/>
        <end position="604"/>
    </location>
</feature>
<dbReference type="STRING" id="747525.W4JZ26"/>
<dbReference type="KEGG" id="hir:HETIRDRAFT_50332"/>
<dbReference type="InterPro" id="IPR045192">
    <property type="entry name" value="AP180-like"/>
</dbReference>
<dbReference type="SUPFAM" id="SSF89009">
    <property type="entry name" value="GAT-like domain"/>
    <property type="match status" value="1"/>
</dbReference>
<feature type="region of interest" description="Disordered" evidence="3">
    <location>
        <begin position="705"/>
        <end position="760"/>
    </location>
</feature>
<keyword evidence="2" id="KW-0963">Cytoplasm</keyword>
<dbReference type="InterPro" id="IPR013809">
    <property type="entry name" value="ENTH"/>
</dbReference>
<dbReference type="GO" id="GO:0005545">
    <property type="term" value="F:1-phosphatidylinositol binding"/>
    <property type="evidence" value="ECO:0007669"/>
    <property type="project" value="InterPro"/>
</dbReference>
<feature type="region of interest" description="Disordered" evidence="3">
    <location>
        <begin position="152"/>
        <end position="175"/>
    </location>
</feature>
<dbReference type="GO" id="GO:0006900">
    <property type="term" value="P:vesicle budding from membrane"/>
    <property type="evidence" value="ECO:0007669"/>
    <property type="project" value="TreeGrafter"/>
</dbReference>
<gene>
    <name evidence="5" type="ORF">HETIRDRAFT_50332</name>
</gene>
<dbReference type="FunFam" id="1.20.58.150:FF:000004">
    <property type="entry name" value="ENTH domain protein"/>
    <property type="match status" value="1"/>
</dbReference>
<dbReference type="OrthoDB" id="44015at2759"/>
<dbReference type="InterPro" id="IPR011417">
    <property type="entry name" value="ANTH_dom"/>
</dbReference>
<dbReference type="GO" id="GO:0005905">
    <property type="term" value="C:clathrin-coated pit"/>
    <property type="evidence" value="ECO:0007669"/>
    <property type="project" value="TreeGrafter"/>
</dbReference>
<dbReference type="GO" id="GO:0005546">
    <property type="term" value="F:phosphatidylinositol-4,5-bisphosphate binding"/>
    <property type="evidence" value="ECO:0007669"/>
    <property type="project" value="TreeGrafter"/>
</dbReference>
<dbReference type="eggNOG" id="KOG0251">
    <property type="taxonomic scope" value="Eukaryota"/>
</dbReference>
<dbReference type="HOGENOM" id="CLU_014248_0_0_1"/>
<dbReference type="SMART" id="SM00273">
    <property type="entry name" value="ENTH"/>
    <property type="match status" value="1"/>
</dbReference>
<feature type="domain" description="ENTH" evidence="4">
    <location>
        <begin position="1"/>
        <end position="135"/>
    </location>
</feature>
<evidence type="ECO:0000256" key="2">
    <source>
        <dbReference type="ARBA" id="ARBA00022490"/>
    </source>
</evidence>
<dbReference type="GO" id="GO:0030136">
    <property type="term" value="C:clathrin-coated vesicle"/>
    <property type="evidence" value="ECO:0007669"/>
    <property type="project" value="InterPro"/>
</dbReference>
<feature type="region of interest" description="Disordered" evidence="3">
    <location>
        <begin position="321"/>
        <end position="370"/>
    </location>
</feature>
<dbReference type="CDD" id="cd16988">
    <property type="entry name" value="ANTH_N_YAP180"/>
    <property type="match status" value="1"/>
</dbReference>
<feature type="region of interest" description="Disordered" evidence="3">
    <location>
        <begin position="781"/>
        <end position="834"/>
    </location>
</feature>
<evidence type="ECO:0000313" key="6">
    <source>
        <dbReference type="Proteomes" id="UP000030671"/>
    </source>
</evidence>
<dbReference type="PANTHER" id="PTHR22951:SF5">
    <property type="entry name" value="PHOSPHATIDYLINOSITOL-BINDING CLATHRIN ASSEMBLY PROTEIN LAP"/>
    <property type="match status" value="1"/>
</dbReference>
<dbReference type="InParanoid" id="W4JZ26"/>
<dbReference type="Gene3D" id="1.25.40.90">
    <property type="match status" value="1"/>
</dbReference>
<dbReference type="EMBL" id="KI925461">
    <property type="protein sequence ID" value="ETW78787.1"/>
    <property type="molecule type" value="Genomic_DNA"/>
</dbReference>
<dbReference type="AlphaFoldDB" id="W4JZ26"/>